<feature type="transmembrane region" description="Helical" evidence="1">
    <location>
        <begin position="12"/>
        <end position="28"/>
    </location>
</feature>
<dbReference type="Proteomes" id="UP000480185">
    <property type="component" value="Unassembled WGS sequence"/>
</dbReference>
<protein>
    <recommendedName>
        <fullName evidence="4">DUF3098 domain-containing protein</fullName>
    </recommendedName>
</protein>
<proteinExistence type="predicted"/>
<name>A0A6G1X983_9BACI</name>
<gene>
    <name evidence="2" type="ORF">GH754_14505</name>
</gene>
<evidence type="ECO:0000256" key="1">
    <source>
        <dbReference type="SAM" id="Phobius"/>
    </source>
</evidence>
<dbReference type="RefSeq" id="WP_153729383.1">
    <property type="nucleotide sequence ID" value="NZ_WJNH01000009.1"/>
</dbReference>
<evidence type="ECO:0000313" key="2">
    <source>
        <dbReference type="EMBL" id="MRG87502.1"/>
    </source>
</evidence>
<keyword evidence="1" id="KW-0812">Transmembrane</keyword>
<dbReference type="OrthoDB" id="2972698at2"/>
<feature type="transmembrane region" description="Helical" evidence="1">
    <location>
        <begin position="40"/>
        <end position="59"/>
    </location>
</feature>
<evidence type="ECO:0000313" key="3">
    <source>
        <dbReference type="Proteomes" id="UP000480185"/>
    </source>
</evidence>
<keyword evidence="3" id="KW-1185">Reference proteome</keyword>
<keyword evidence="1" id="KW-0472">Membrane</keyword>
<dbReference type="EMBL" id="WJNH01000009">
    <property type="protein sequence ID" value="MRG87502.1"/>
    <property type="molecule type" value="Genomic_DNA"/>
</dbReference>
<evidence type="ECO:0008006" key="4">
    <source>
        <dbReference type="Google" id="ProtNLM"/>
    </source>
</evidence>
<comment type="caution">
    <text evidence="2">The sequence shown here is derived from an EMBL/GenBank/DDBJ whole genome shotgun (WGS) entry which is preliminary data.</text>
</comment>
<keyword evidence="1" id="KW-1133">Transmembrane helix</keyword>
<dbReference type="AlphaFoldDB" id="A0A6G1X983"/>
<sequence length="67" mass="7575">MTLDKYTKVGKILFWIGLAIFVVGLGFNENLTDAPEQLAGISRPIMITGIVVVFLTNFFRKKKTDRK</sequence>
<reference evidence="2 3" key="1">
    <citation type="submission" date="2019-11" db="EMBL/GenBank/DDBJ databases">
        <authorList>
            <person name="Li J."/>
        </authorList>
    </citation>
    <scope>NUCLEOTIDE SEQUENCE [LARGE SCALE GENOMIC DNA]</scope>
    <source>
        <strain evidence="2 3">J4</strain>
    </source>
</reference>
<organism evidence="2 3">
    <name type="scientific">Salinibacillus xinjiangensis</name>
    <dbReference type="NCBI Taxonomy" id="1229268"/>
    <lineage>
        <taxon>Bacteria</taxon>
        <taxon>Bacillati</taxon>
        <taxon>Bacillota</taxon>
        <taxon>Bacilli</taxon>
        <taxon>Bacillales</taxon>
        <taxon>Bacillaceae</taxon>
        <taxon>Salinibacillus</taxon>
    </lineage>
</organism>
<accession>A0A6G1X983</accession>